<evidence type="ECO:0000256" key="9">
    <source>
        <dbReference type="ARBA" id="ARBA00023065"/>
    </source>
</evidence>
<dbReference type="InterPro" id="IPR007866">
    <property type="entry name" value="TRIC_channel"/>
</dbReference>
<evidence type="ECO:0000256" key="7">
    <source>
        <dbReference type="ARBA" id="ARBA00022958"/>
    </source>
</evidence>
<feature type="non-terminal residue" evidence="13">
    <location>
        <position position="131"/>
    </location>
</feature>
<evidence type="ECO:0000256" key="11">
    <source>
        <dbReference type="ARBA" id="ARBA00023303"/>
    </source>
</evidence>
<keyword evidence="5 12" id="KW-0812">Transmembrane</keyword>
<keyword evidence="7" id="KW-0630">Potassium</keyword>
<organism evidence="13">
    <name type="scientific">Lepeophtheirus salmonis</name>
    <name type="common">Salmon louse</name>
    <name type="synonym">Caligus salmonis</name>
    <dbReference type="NCBI Taxonomy" id="72036"/>
    <lineage>
        <taxon>Eukaryota</taxon>
        <taxon>Metazoa</taxon>
        <taxon>Ecdysozoa</taxon>
        <taxon>Arthropoda</taxon>
        <taxon>Crustacea</taxon>
        <taxon>Multicrustacea</taxon>
        <taxon>Hexanauplia</taxon>
        <taxon>Copepoda</taxon>
        <taxon>Siphonostomatoida</taxon>
        <taxon>Caligidae</taxon>
        <taxon>Lepeophtheirus</taxon>
    </lineage>
</organism>
<dbReference type="GO" id="GO:0012505">
    <property type="term" value="C:endomembrane system"/>
    <property type="evidence" value="ECO:0007669"/>
    <property type="project" value="UniProtKB-SubCell"/>
</dbReference>
<evidence type="ECO:0000256" key="8">
    <source>
        <dbReference type="ARBA" id="ARBA00022989"/>
    </source>
</evidence>
<dbReference type="AlphaFoldDB" id="A0A0K2U5Y2"/>
<evidence type="ECO:0000256" key="10">
    <source>
        <dbReference type="ARBA" id="ARBA00023136"/>
    </source>
</evidence>
<evidence type="ECO:0000256" key="3">
    <source>
        <dbReference type="ARBA" id="ARBA00022448"/>
    </source>
</evidence>
<evidence type="ECO:0000256" key="12">
    <source>
        <dbReference type="SAM" id="Phobius"/>
    </source>
</evidence>
<sequence length="131" mass="14848">MIPNLPLRLYPLFEICDAASVSLKLKREHGHRVNIFALWSATIFNCHAGNLLTHILLGKPTINAFSNVEYIALVTLVFVSILLCPKNMIDTLLQVTPIHVFLIMVCEIFRSYKILKGINEGQKEYPGTLWP</sequence>
<evidence type="ECO:0000256" key="5">
    <source>
        <dbReference type="ARBA" id="ARBA00022692"/>
    </source>
</evidence>
<accession>A0A0K2U5Y2</accession>
<dbReference type="GO" id="GO:0016020">
    <property type="term" value="C:membrane"/>
    <property type="evidence" value="ECO:0007669"/>
    <property type="project" value="InterPro"/>
</dbReference>
<dbReference type="PANTHER" id="PTHR12454:SF11">
    <property type="entry name" value="GH25683P"/>
    <property type="match status" value="1"/>
</dbReference>
<keyword evidence="10 12" id="KW-0472">Membrane</keyword>
<dbReference type="Pfam" id="PF05197">
    <property type="entry name" value="TRIC"/>
    <property type="match status" value="1"/>
</dbReference>
<dbReference type="PANTHER" id="PTHR12454">
    <property type="entry name" value="TRIMERIC INTRACELLULAR CATION CHANNEL"/>
    <property type="match status" value="1"/>
</dbReference>
<evidence type="ECO:0000256" key="1">
    <source>
        <dbReference type="ARBA" id="ARBA00004127"/>
    </source>
</evidence>
<proteinExistence type="inferred from homology"/>
<keyword evidence="11" id="KW-0407">Ion channel</keyword>
<evidence type="ECO:0000256" key="2">
    <source>
        <dbReference type="ARBA" id="ARBA00005766"/>
    </source>
</evidence>
<dbReference type="GO" id="GO:0042802">
    <property type="term" value="F:identical protein binding"/>
    <property type="evidence" value="ECO:0007669"/>
    <property type="project" value="InterPro"/>
</dbReference>
<feature type="transmembrane region" description="Helical" evidence="12">
    <location>
        <begin position="64"/>
        <end position="84"/>
    </location>
</feature>
<evidence type="ECO:0000313" key="13">
    <source>
        <dbReference type="EMBL" id="CDW33121.1"/>
    </source>
</evidence>
<comment type="subcellular location">
    <subcellularLocation>
        <location evidence="1">Endomembrane system</location>
        <topology evidence="1">Multi-pass membrane protein</topology>
    </subcellularLocation>
</comment>
<evidence type="ECO:0000256" key="4">
    <source>
        <dbReference type="ARBA" id="ARBA00022538"/>
    </source>
</evidence>
<name>A0A0K2U5Y2_LEPSM</name>
<dbReference type="GO" id="GO:0005267">
    <property type="term" value="F:potassium channel activity"/>
    <property type="evidence" value="ECO:0007669"/>
    <property type="project" value="UniProtKB-KW"/>
</dbReference>
<comment type="similarity">
    <text evidence="2">Belongs to the TMEM38 family.</text>
</comment>
<protein>
    <submittedName>
        <fullName evidence="13">Trimeric intracellular cation channel type Blike [Xiphosphorus maculatus]</fullName>
    </submittedName>
</protein>
<feature type="transmembrane region" description="Helical" evidence="12">
    <location>
        <begin position="33"/>
        <end position="52"/>
    </location>
</feature>
<keyword evidence="9" id="KW-0406">Ion transport</keyword>
<dbReference type="EMBL" id="HACA01015760">
    <property type="protein sequence ID" value="CDW33121.1"/>
    <property type="molecule type" value="Transcribed_RNA"/>
</dbReference>
<keyword evidence="6" id="KW-0631">Potassium channel</keyword>
<keyword evidence="4" id="KW-0633">Potassium transport</keyword>
<keyword evidence="8 12" id="KW-1133">Transmembrane helix</keyword>
<reference evidence="13" key="1">
    <citation type="submission" date="2014-05" db="EMBL/GenBank/DDBJ databases">
        <authorList>
            <person name="Chronopoulou M."/>
        </authorList>
    </citation>
    <scope>NUCLEOTIDE SEQUENCE</scope>
    <source>
        <tissue evidence="13">Whole organism</tissue>
    </source>
</reference>
<keyword evidence="3" id="KW-0813">Transport</keyword>
<evidence type="ECO:0000256" key="6">
    <source>
        <dbReference type="ARBA" id="ARBA00022826"/>
    </source>
</evidence>